<feature type="chain" id="PRO_5016454926" evidence="1">
    <location>
        <begin position="21"/>
        <end position="149"/>
    </location>
</feature>
<proteinExistence type="predicted"/>
<reference evidence="2 3" key="1">
    <citation type="journal article" date="2018" name="Mol. Biol. Evol.">
        <title>Broad Genomic Sampling Reveals a Smut Pathogenic Ancestry of the Fungal Clade Ustilaginomycotina.</title>
        <authorList>
            <person name="Kijpornyongpan T."/>
            <person name="Mondo S.J."/>
            <person name="Barry K."/>
            <person name="Sandor L."/>
            <person name="Lee J."/>
            <person name="Lipzen A."/>
            <person name="Pangilinan J."/>
            <person name="LaButti K."/>
            <person name="Hainaut M."/>
            <person name="Henrissat B."/>
            <person name="Grigoriev I.V."/>
            <person name="Spatafora J.W."/>
            <person name="Aime M.C."/>
        </authorList>
    </citation>
    <scope>NUCLEOTIDE SEQUENCE [LARGE SCALE GENOMIC DNA]</scope>
    <source>
        <strain evidence="2 3">MCA 5214</strain>
    </source>
</reference>
<dbReference type="Proteomes" id="UP000245884">
    <property type="component" value="Unassembled WGS sequence"/>
</dbReference>
<accession>A0A316UQP7</accession>
<protein>
    <submittedName>
        <fullName evidence="2">Uncharacterized protein</fullName>
    </submittedName>
</protein>
<dbReference type="GeneID" id="37028388"/>
<gene>
    <name evidence="2" type="ORF">BDZ90DRAFT_233243</name>
</gene>
<name>A0A316UQP7_9BASI</name>
<keyword evidence="3" id="KW-1185">Reference proteome</keyword>
<evidence type="ECO:0000256" key="1">
    <source>
        <dbReference type="SAM" id="SignalP"/>
    </source>
</evidence>
<dbReference type="EMBL" id="KZ819671">
    <property type="protein sequence ID" value="PWN26631.1"/>
    <property type="molecule type" value="Genomic_DNA"/>
</dbReference>
<evidence type="ECO:0000313" key="2">
    <source>
        <dbReference type="EMBL" id="PWN26631.1"/>
    </source>
</evidence>
<organism evidence="2 3">
    <name type="scientific">Jaminaea rosea</name>
    <dbReference type="NCBI Taxonomy" id="1569628"/>
    <lineage>
        <taxon>Eukaryota</taxon>
        <taxon>Fungi</taxon>
        <taxon>Dikarya</taxon>
        <taxon>Basidiomycota</taxon>
        <taxon>Ustilaginomycotina</taxon>
        <taxon>Exobasidiomycetes</taxon>
        <taxon>Microstromatales</taxon>
        <taxon>Microstromatales incertae sedis</taxon>
        <taxon>Jaminaea</taxon>
    </lineage>
</organism>
<sequence length="149" mass="17261">MFIAFLALAISLNLVWPAQADHYTCHWRPGNESPKKYGYKHYCNAEQNIVDPVKSTLQWSCTSKYNRTVSPANWNMVGHLALEFATPCGEGGWFLDTYGICPGDYFAMCLKPAQDCYYLHDEDDCQWPDLYNVNELPKTLDIWYWSDEI</sequence>
<dbReference type="RefSeq" id="XP_025361243.1">
    <property type="nucleotide sequence ID" value="XM_025506565.1"/>
</dbReference>
<feature type="signal peptide" evidence="1">
    <location>
        <begin position="1"/>
        <end position="20"/>
    </location>
</feature>
<evidence type="ECO:0000313" key="3">
    <source>
        <dbReference type="Proteomes" id="UP000245884"/>
    </source>
</evidence>
<dbReference type="AlphaFoldDB" id="A0A316UQP7"/>
<keyword evidence="1" id="KW-0732">Signal</keyword>